<gene>
    <name evidence="2" type="ORF">LIER_11498</name>
</gene>
<feature type="region of interest" description="Disordered" evidence="1">
    <location>
        <begin position="24"/>
        <end position="63"/>
    </location>
</feature>
<feature type="region of interest" description="Disordered" evidence="1">
    <location>
        <begin position="149"/>
        <end position="185"/>
    </location>
</feature>
<sequence length="185" mass="20151">MSQSSENNVNNFVVLPRLEENQEEASISGGKPILQATGPVTPGSAAQSTGVGNPTPTQANPNEALKPCTKMHKKWFFVQGGMAIRVPYICTLQDEAKRLPNCTATNIDVVAKICSILPQRMDKLSWHVFCEDTMLVKAGLVFDKEFYPKNPGDPSSRDELISSAGKGPKPTEINFGPMLSERPSF</sequence>
<keyword evidence="3" id="KW-1185">Reference proteome</keyword>
<comment type="caution">
    <text evidence="2">The sequence shown here is derived from an EMBL/GenBank/DDBJ whole genome shotgun (WGS) entry which is preliminary data.</text>
</comment>
<accession>A0AAV3PNA7</accession>
<evidence type="ECO:0000256" key="1">
    <source>
        <dbReference type="SAM" id="MobiDB-lite"/>
    </source>
</evidence>
<evidence type="ECO:0000313" key="3">
    <source>
        <dbReference type="Proteomes" id="UP001454036"/>
    </source>
</evidence>
<proteinExistence type="predicted"/>
<organism evidence="2 3">
    <name type="scientific">Lithospermum erythrorhizon</name>
    <name type="common">Purple gromwell</name>
    <name type="synonym">Lithospermum officinale var. erythrorhizon</name>
    <dbReference type="NCBI Taxonomy" id="34254"/>
    <lineage>
        <taxon>Eukaryota</taxon>
        <taxon>Viridiplantae</taxon>
        <taxon>Streptophyta</taxon>
        <taxon>Embryophyta</taxon>
        <taxon>Tracheophyta</taxon>
        <taxon>Spermatophyta</taxon>
        <taxon>Magnoliopsida</taxon>
        <taxon>eudicotyledons</taxon>
        <taxon>Gunneridae</taxon>
        <taxon>Pentapetalae</taxon>
        <taxon>asterids</taxon>
        <taxon>lamiids</taxon>
        <taxon>Boraginales</taxon>
        <taxon>Boraginaceae</taxon>
        <taxon>Boraginoideae</taxon>
        <taxon>Lithospermeae</taxon>
        <taxon>Lithospermum</taxon>
    </lineage>
</organism>
<protein>
    <submittedName>
        <fullName evidence="2">Uncharacterized protein</fullName>
    </submittedName>
</protein>
<dbReference type="AlphaFoldDB" id="A0AAV3PNA7"/>
<name>A0AAV3PNA7_LITER</name>
<dbReference type="Proteomes" id="UP001454036">
    <property type="component" value="Unassembled WGS sequence"/>
</dbReference>
<evidence type="ECO:0000313" key="2">
    <source>
        <dbReference type="EMBL" id="GAA0153199.1"/>
    </source>
</evidence>
<feature type="compositionally biased region" description="Polar residues" evidence="1">
    <location>
        <begin position="44"/>
        <end position="61"/>
    </location>
</feature>
<dbReference type="EMBL" id="BAABME010002133">
    <property type="protein sequence ID" value="GAA0153199.1"/>
    <property type="molecule type" value="Genomic_DNA"/>
</dbReference>
<reference evidence="2 3" key="1">
    <citation type="submission" date="2024-01" db="EMBL/GenBank/DDBJ databases">
        <title>The complete chloroplast genome sequence of Lithospermum erythrorhizon: insights into the phylogenetic relationship among Boraginaceae species and the maternal lineages of purple gromwells.</title>
        <authorList>
            <person name="Okada T."/>
            <person name="Watanabe K."/>
        </authorList>
    </citation>
    <scope>NUCLEOTIDE SEQUENCE [LARGE SCALE GENOMIC DNA]</scope>
</reference>